<reference evidence="2" key="1">
    <citation type="journal article" date="2023" name="Insect Mol. Biol.">
        <title>Genome sequencing provides insights into the evolution of gene families encoding plant cell wall-degrading enzymes in longhorned beetles.</title>
        <authorList>
            <person name="Shin N.R."/>
            <person name="Okamura Y."/>
            <person name="Kirsch R."/>
            <person name="Pauchet Y."/>
        </authorList>
    </citation>
    <scope>NUCLEOTIDE SEQUENCE</scope>
    <source>
        <strain evidence="2">RBIC_L_NR</strain>
    </source>
</reference>
<dbReference type="EMBL" id="JANEYF010005500">
    <property type="protein sequence ID" value="KAJ8927994.1"/>
    <property type="molecule type" value="Genomic_DNA"/>
</dbReference>
<accession>A0AAV8WNH7</accession>
<organism evidence="2 3">
    <name type="scientific">Rhamnusium bicolor</name>
    <dbReference type="NCBI Taxonomy" id="1586634"/>
    <lineage>
        <taxon>Eukaryota</taxon>
        <taxon>Metazoa</taxon>
        <taxon>Ecdysozoa</taxon>
        <taxon>Arthropoda</taxon>
        <taxon>Hexapoda</taxon>
        <taxon>Insecta</taxon>
        <taxon>Pterygota</taxon>
        <taxon>Neoptera</taxon>
        <taxon>Endopterygota</taxon>
        <taxon>Coleoptera</taxon>
        <taxon>Polyphaga</taxon>
        <taxon>Cucujiformia</taxon>
        <taxon>Chrysomeloidea</taxon>
        <taxon>Cerambycidae</taxon>
        <taxon>Lepturinae</taxon>
        <taxon>Rhagiini</taxon>
        <taxon>Rhamnusium</taxon>
    </lineage>
</organism>
<dbReference type="Pfam" id="PF04083">
    <property type="entry name" value="Abhydro_lipase"/>
    <property type="match status" value="1"/>
</dbReference>
<dbReference type="InterPro" id="IPR006693">
    <property type="entry name" value="AB_hydrolase_lipase"/>
</dbReference>
<feature type="domain" description="Partial AB-hydrolase lipase" evidence="1">
    <location>
        <begin position="2"/>
        <end position="47"/>
    </location>
</feature>
<dbReference type="AlphaFoldDB" id="A0AAV8WNH7"/>
<name>A0AAV8WNH7_9CUCU</name>
<evidence type="ECO:0000313" key="3">
    <source>
        <dbReference type="Proteomes" id="UP001162156"/>
    </source>
</evidence>
<evidence type="ECO:0000259" key="1">
    <source>
        <dbReference type="Pfam" id="PF04083"/>
    </source>
</evidence>
<proteinExistence type="predicted"/>
<gene>
    <name evidence="2" type="ORF">NQ314_019522</name>
</gene>
<dbReference type="Gene3D" id="3.40.50.1820">
    <property type="entry name" value="alpha/beta hydrolase"/>
    <property type="match status" value="1"/>
</dbReference>
<sequence>MEYKVQTNDGYILTMFRIPNDNVNNPKAKHHPVYLQHGLVATCATFLGLGKNSLGKKLSIGI</sequence>
<evidence type="ECO:0000313" key="2">
    <source>
        <dbReference type="EMBL" id="KAJ8927994.1"/>
    </source>
</evidence>
<protein>
    <recommendedName>
        <fullName evidence="1">Partial AB-hydrolase lipase domain-containing protein</fullName>
    </recommendedName>
</protein>
<dbReference type="InterPro" id="IPR029058">
    <property type="entry name" value="AB_hydrolase_fold"/>
</dbReference>
<comment type="caution">
    <text evidence="2">The sequence shown here is derived from an EMBL/GenBank/DDBJ whole genome shotgun (WGS) entry which is preliminary data.</text>
</comment>
<keyword evidence="3" id="KW-1185">Reference proteome</keyword>
<dbReference type="Proteomes" id="UP001162156">
    <property type="component" value="Unassembled WGS sequence"/>
</dbReference>
<dbReference type="GO" id="GO:0006629">
    <property type="term" value="P:lipid metabolic process"/>
    <property type="evidence" value="ECO:0007669"/>
    <property type="project" value="InterPro"/>
</dbReference>